<accession>A0ABW7Y421</accession>
<dbReference type="Proteomes" id="UP001612415">
    <property type="component" value="Unassembled WGS sequence"/>
</dbReference>
<feature type="domain" description="DUF397" evidence="1">
    <location>
        <begin position="10"/>
        <end position="63"/>
    </location>
</feature>
<protein>
    <submittedName>
        <fullName evidence="2">DUF397 domain-containing protein</fullName>
    </submittedName>
</protein>
<evidence type="ECO:0000313" key="3">
    <source>
        <dbReference type="Proteomes" id="UP001612415"/>
    </source>
</evidence>
<name>A0ABW7Y421_STRCE</name>
<comment type="caution">
    <text evidence="2">The sequence shown here is derived from an EMBL/GenBank/DDBJ whole genome shotgun (WGS) entry which is preliminary data.</text>
</comment>
<reference evidence="2 3" key="1">
    <citation type="submission" date="2024-10" db="EMBL/GenBank/DDBJ databases">
        <title>The Natural Products Discovery Center: Release of the First 8490 Sequenced Strains for Exploring Actinobacteria Biosynthetic Diversity.</title>
        <authorList>
            <person name="Kalkreuter E."/>
            <person name="Kautsar S.A."/>
            <person name="Yang D."/>
            <person name="Bader C.D."/>
            <person name="Teijaro C.N."/>
            <person name="Fluegel L."/>
            <person name="Davis C.M."/>
            <person name="Simpson J.R."/>
            <person name="Lauterbach L."/>
            <person name="Steele A.D."/>
            <person name="Gui C."/>
            <person name="Meng S."/>
            <person name="Li G."/>
            <person name="Viehrig K."/>
            <person name="Ye F."/>
            <person name="Su P."/>
            <person name="Kiefer A.F."/>
            <person name="Nichols A."/>
            <person name="Cepeda A.J."/>
            <person name="Yan W."/>
            <person name="Fan B."/>
            <person name="Jiang Y."/>
            <person name="Adhikari A."/>
            <person name="Zheng C.-J."/>
            <person name="Schuster L."/>
            <person name="Cowan T.M."/>
            <person name="Smanski M.J."/>
            <person name="Chevrette M.G."/>
            <person name="De Carvalho L.P.S."/>
            <person name="Shen B."/>
        </authorList>
    </citation>
    <scope>NUCLEOTIDE SEQUENCE [LARGE SCALE GENOMIC DNA]</scope>
    <source>
        <strain evidence="2 3">NPDC051599</strain>
    </source>
</reference>
<dbReference type="RefSeq" id="WP_398657431.1">
    <property type="nucleotide sequence ID" value="NZ_JBITDC010000006.1"/>
</dbReference>
<proteinExistence type="predicted"/>
<dbReference type="EMBL" id="JBITDC010000006">
    <property type="protein sequence ID" value="MFI5676723.1"/>
    <property type="molecule type" value="Genomic_DNA"/>
</dbReference>
<organism evidence="2 3">
    <name type="scientific">Streptomyces cellulosae</name>
    <dbReference type="NCBI Taxonomy" id="1968"/>
    <lineage>
        <taxon>Bacteria</taxon>
        <taxon>Bacillati</taxon>
        <taxon>Actinomycetota</taxon>
        <taxon>Actinomycetes</taxon>
        <taxon>Kitasatosporales</taxon>
        <taxon>Streptomycetaceae</taxon>
        <taxon>Streptomyces</taxon>
    </lineage>
</organism>
<dbReference type="Pfam" id="PF04149">
    <property type="entry name" value="DUF397"/>
    <property type="match status" value="1"/>
</dbReference>
<sequence>MAIRLGATETWLTSSYTNNNGACVMVRSTTETSLDVGDTKVGPEGIKVRFPADAWNVFVASVKA</sequence>
<gene>
    <name evidence="2" type="ORF">ACIA8P_18930</name>
</gene>
<evidence type="ECO:0000259" key="1">
    <source>
        <dbReference type="Pfam" id="PF04149"/>
    </source>
</evidence>
<keyword evidence="3" id="KW-1185">Reference proteome</keyword>
<dbReference type="InterPro" id="IPR007278">
    <property type="entry name" value="DUF397"/>
</dbReference>
<evidence type="ECO:0000313" key="2">
    <source>
        <dbReference type="EMBL" id="MFI5676723.1"/>
    </source>
</evidence>